<accession>A0A0A3XL66</accession>
<name>A0A0A3XL66_BRAJP</name>
<protein>
    <recommendedName>
        <fullName evidence="1">Zinc finger CGNR domain-containing protein</fullName>
    </recommendedName>
</protein>
<proteinExistence type="predicted"/>
<evidence type="ECO:0000313" key="2">
    <source>
        <dbReference type="EMBL" id="KGT75080.1"/>
    </source>
</evidence>
<dbReference type="InterPro" id="IPR021005">
    <property type="entry name" value="Znf_CGNR"/>
</dbReference>
<sequence length="197" mass="22183">MSKESRKFQVPDTLANVYDFANTLDVRHFTHFGVEHPESDELGGPKELADWMRERGLAAEGGRVTPAMFETALRLRGALRAYLQCEPAERPRNRSVLGTLNEALAPFPLRVEARAGRGAMLSAAREDALAGLSAIAIELHDATLVGTLDRLKMCASEECRRVFFDRSKPSTRRWCMSTLCGNRMKTRAYRERQREAK</sequence>
<comment type="caution">
    <text evidence="2">The sequence shown here is derived from an EMBL/GenBank/DDBJ whole genome shotgun (WGS) entry which is preliminary data.</text>
</comment>
<gene>
    <name evidence="2" type="ORF">MA20_37785</name>
</gene>
<dbReference type="EMBL" id="JRPN01000028">
    <property type="protein sequence ID" value="KGT75080.1"/>
    <property type="molecule type" value="Genomic_DNA"/>
</dbReference>
<dbReference type="InterPro" id="IPR023286">
    <property type="entry name" value="ABATE_dom_sf"/>
</dbReference>
<dbReference type="Pfam" id="PF07336">
    <property type="entry name" value="ABATE"/>
    <property type="match status" value="1"/>
</dbReference>
<dbReference type="STRING" id="375.BKD09_RS25455"/>
<dbReference type="PANTHER" id="PTHR35525">
    <property type="entry name" value="BLL6575 PROTEIN"/>
    <property type="match status" value="1"/>
</dbReference>
<dbReference type="Proteomes" id="UP000030377">
    <property type="component" value="Unassembled WGS sequence"/>
</dbReference>
<feature type="domain" description="Zinc finger CGNR" evidence="1">
    <location>
        <begin position="150"/>
        <end position="193"/>
    </location>
</feature>
<evidence type="ECO:0000313" key="3">
    <source>
        <dbReference type="Proteomes" id="UP000030377"/>
    </source>
</evidence>
<dbReference type="AlphaFoldDB" id="A0A0A3XL66"/>
<dbReference type="Gene3D" id="1.10.3300.10">
    <property type="entry name" value="Jann2411-like domain"/>
    <property type="match status" value="1"/>
</dbReference>
<dbReference type="InterPro" id="IPR010852">
    <property type="entry name" value="ABATE"/>
</dbReference>
<dbReference type="PANTHER" id="PTHR35525:SF3">
    <property type="entry name" value="BLL6575 PROTEIN"/>
    <property type="match status" value="1"/>
</dbReference>
<reference evidence="2 3" key="1">
    <citation type="submission" date="2014-09" db="EMBL/GenBank/DDBJ databases">
        <title>Draft genome of Bradyrhizobium japonicum Is-34.</title>
        <authorList>
            <person name="Tsurumaru H."/>
            <person name="Yamakawa T."/>
            <person name="Hashimoto S."/>
            <person name="Okizaki K."/>
            <person name="Kanesaki Y."/>
            <person name="Yoshikawa H."/>
            <person name="Yajima S."/>
        </authorList>
    </citation>
    <scope>NUCLEOTIDE SEQUENCE [LARGE SCALE GENOMIC DNA]</scope>
    <source>
        <strain evidence="2 3">Is-34</strain>
    </source>
</reference>
<dbReference type="RefSeq" id="WP_028156053.1">
    <property type="nucleotide sequence ID" value="NZ_CP081350.1"/>
</dbReference>
<dbReference type="Pfam" id="PF11706">
    <property type="entry name" value="zf-CGNR"/>
    <property type="match status" value="1"/>
</dbReference>
<organism evidence="2 3">
    <name type="scientific">Bradyrhizobium japonicum</name>
    <dbReference type="NCBI Taxonomy" id="375"/>
    <lineage>
        <taxon>Bacteria</taxon>
        <taxon>Pseudomonadati</taxon>
        <taxon>Pseudomonadota</taxon>
        <taxon>Alphaproteobacteria</taxon>
        <taxon>Hyphomicrobiales</taxon>
        <taxon>Nitrobacteraceae</taxon>
        <taxon>Bradyrhizobium</taxon>
    </lineage>
</organism>
<dbReference type="SUPFAM" id="SSF160904">
    <property type="entry name" value="Jann2411-like"/>
    <property type="match status" value="1"/>
</dbReference>
<evidence type="ECO:0000259" key="1">
    <source>
        <dbReference type="Pfam" id="PF11706"/>
    </source>
</evidence>